<feature type="compositionally biased region" description="Basic and acidic residues" evidence="1">
    <location>
        <begin position="21"/>
        <end position="33"/>
    </location>
</feature>
<feature type="region of interest" description="Disordered" evidence="1">
    <location>
        <begin position="99"/>
        <end position="133"/>
    </location>
</feature>
<name>A0A9P5Q9X8_9AGAR</name>
<dbReference type="AlphaFoldDB" id="A0A9P5Q9X8"/>
<gene>
    <name evidence="2" type="ORF">BDP27DRAFT_1313348</name>
</gene>
<dbReference type="OrthoDB" id="2975190at2759"/>
<evidence type="ECO:0000313" key="2">
    <source>
        <dbReference type="EMBL" id="KAF9076450.1"/>
    </source>
</evidence>
<feature type="region of interest" description="Disordered" evidence="1">
    <location>
        <begin position="52"/>
        <end position="72"/>
    </location>
</feature>
<reference evidence="2" key="1">
    <citation type="submission" date="2020-11" db="EMBL/GenBank/DDBJ databases">
        <authorList>
            <consortium name="DOE Joint Genome Institute"/>
            <person name="Ahrendt S."/>
            <person name="Riley R."/>
            <person name="Andreopoulos W."/>
            <person name="Labutti K."/>
            <person name="Pangilinan J."/>
            <person name="Ruiz-Duenas F.J."/>
            <person name="Barrasa J.M."/>
            <person name="Sanchez-Garcia M."/>
            <person name="Camarero S."/>
            <person name="Miyauchi S."/>
            <person name="Serrano A."/>
            <person name="Linde D."/>
            <person name="Babiker R."/>
            <person name="Drula E."/>
            <person name="Ayuso-Fernandez I."/>
            <person name="Pacheco R."/>
            <person name="Padilla G."/>
            <person name="Ferreira P."/>
            <person name="Barriuso J."/>
            <person name="Kellner H."/>
            <person name="Castanera R."/>
            <person name="Alfaro M."/>
            <person name="Ramirez L."/>
            <person name="Pisabarro A.G."/>
            <person name="Kuo A."/>
            <person name="Tritt A."/>
            <person name="Lipzen A."/>
            <person name="He G."/>
            <person name="Yan M."/>
            <person name="Ng V."/>
            <person name="Cullen D."/>
            <person name="Martin F."/>
            <person name="Rosso M.-N."/>
            <person name="Henrissat B."/>
            <person name="Hibbett D."/>
            <person name="Martinez A.T."/>
            <person name="Grigoriev I.V."/>
        </authorList>
    </citation>
    <scope>NUCLEOTIDE SEQUENCE</scope>
    <source>
        <strain evidence="2">AH 40177</strain>
    </source>
</reference>
<protein>
    <submittedName>
        <fullName evidence="2">Uncharacterized protein</fullName>
    </submittedName>
</protein>
<keyword evidence="3" id="KW-1185">Reference proteome</keyword>
<proteinExistence type="predicted"/>
<dbReference type="Proteomes" id="UP000772434">
    <property type="component" value="Unassembled WGS sequence"/>
</dbReference>
<feature type="region of interest" description="Disordered" evidence="1">
    <location>
        <begin position="1"/>
        <end position="34"/>
    </location>
</feature>
<organism evidence="2 3">
    <name type="scientific">Rhodocollybia butyracea</name>
    <dbReference type="NCBI Taxonomy" id="206335"/>
    <lineage>
        <taxon>Eukaryota</taxon>
        <taxon>Fungi</taxon>
        <taxon>Dikarya</taxon>
        <taxon>Basidiomycota</taxon>
        <taxon>Agaricomycotina</taxon>
        <taxon>Agaricomycetes</taxon>
        <taxon>Agaricomycetidae</taxon>
        <taxon>Agaricales</taxon>
        <taxon>Marasmiineae</taxon>
        <taxon>Omphalotaceae</taxon>
        <taxon>Rhodocollybia</taxon>
    </lineage>
</organism>
<evidence type="ECO:0000313" key="3">
    <source>
        <dbReference type="Proteomes" id="UP000772434"/>
    </source>
</evidence>
<feature type="compositionally biased region" description="Polar residues" evidence="1">
    <location>
        <begin position="99"/>
        <end position="111"/>
    </location>
</feature>
<dbReference type="EMBL" id="JADNRY010000006">
    <property type="protein sequence ID" value="KAF9076450.1"/>
    <property type="molecule type" value="Genomic_DNA"/>
</dbReference>
<sequence>MFLPFDDIPPLQKPPGAVSPHYEDLSHSREKTTHCPTLLPVERAVLPVAQVSPDAENYPRSGRRKVQFSSDPPVVIAPLPPAAPVSVNLPGNAVAQTIIANRQRSRSNSNPTEKRKGSLLSAPPLTAPPNDSVYIGSYYGNPGWFQDAEKEDGTDHSTRF</sequence>
<comment type="caution">
    <text evidence="2">The sequence shown here is derived from an EMBL/GenBank/DDBJ whole genome shotgun (WGS) entry which is preliminary data.</text>
</comment>
<evidence type="ECO:0000256" key="1">
    <source>
        <dbReference type="SAM" id="MobiDB-lite"/>
    </source>
</evidence>
<accession>A0A9P5Q9X8</accession>